<dbReference type="GO" id="GO:0045893">
    <property type="term" value="P:positive regulation of DNA-templated transcription"/>
    <property type="evidence" value="ECO:0007669"/>
    <property type="project" value="InterPro"/>
</dbReference>
<dbReference type="GO" id="GO:0005634">
    <property type="term" value="C:nucleus"/>
    <property type="evidence" value="ECO:0007669"/>
    <property type="project" value="UniProtKB-SubCell"/>
</dbReference>
<dbReference type="GO" id="GO:0006959">
    <property type="term" value="P:humoral immune response"/>
    <property type="evidence" value="ECO:0007669"/>
    <property type="project" value="InterPro"/>
</dbReference>
<comment type="caution">
    <text evidence="11">The sequence shown here is derived from an EMBL/GenBank/DDBJ whole genome shotgun (WGS) entry which is preliminary data.</text>
</comment>
<accession>A0AAN8LV77</accession>
<dbReference type="InterPro" id="IPR031867">
    <property type="entry name" value="MiT/TFE_N"/>
</dbReference>
<dbReference type="Proteomes" id="UP001356427">
    <property type="component" value="Unassembled WGS sequence"/>
</dbReference>
<gene>
    <name evidence="11" type="ORF">J4Q44_G00103510</name>
</gene>
<dbReference type="CDD" id="cd18927">
    <property type="entry name" value="bHLHzip_TFEB"/>
    <property type="match status" value="1"/>
</dbReference>
<evidence type="ECO:0000256" key="6">
    <source>
        <dbReference type="ARBA" id="ARBA00023159"/>
    </source>
</evidence>
<comment type="subcellular location">
    <subcellularLocation>
        <location evidence="2">Cytoplasm</location>
    </subcellularLocation>
    <subcellularLocation>
        <location evidence="1">Nucleus</location>
    </subcellularLocation>
</comment>
<evidence type="ECO:0000259" key="10">
    <source>
        <dbReference type="PROSITE" id="PS50888"/>
    </source>
</evidence>
<dbReference type="PROSITE" id="PS50888">
    <property type="entry name" value="BHLH"/>
    <property type="match status" value="1"/>
</dbReference>
<dbReference type="SUPFAM" id="SSF47459">
    <property type="entry name" value="HLH, helix-loop-helix DNA-binding domain"/>
    <property type="match status" value="1"/>
</dbReference>
<feature type="compositionally biased region" description="Acidic residues" evidence="9">
    <location>
        <begin position="81"/>
        <end position="93"/>
    </location>
</feature>
<dbReference type="Pfam" id="PF11851">
    <property type="entry name" value="DUF3371"/>
    <property type="match status" value="1"/>
</dbReference>
<evidence type="ECO:0000256" key="5">
    <source>
        <dbReference type="ARBA" id="ARBA00023125"/>
    </source>
</evidence>
<keyword evidence="7" id="KW-0804">Transcription</keyword>
<dbReference type="PANTHER" id="PTHR45776:SF5">
    <property type="entry name" value="TRANSCRIPTION FACTOR EB"/>
    <property type="match status" value="1"/>
</dbReference>
<dbReference type="InterPro" id="IPR011598">
    <property type="entry name" value="bHLH_dom"/>
</dbReference>
<keyword evidence="12" id="KW-1185">Reference proteome</keyword>
<dbReference type="EMBL" id="JAGTTL010000008">
    <property type="protein sequence ID" value="KAK6319140.1"/>
    <property type="molecule type" value="Genomic_DNA"/>
</dbReference>
<evidence type="ECO:0000256" key="3">
    <source>
        <dbReference type="ARBA" id="ARBA00008289"/>
    </source>
</evidence>
<feature type="compositionally biased region" description="Low complexity" evidence="9">
    <location>
        <begin position="892"/>
        <end position="917"/>
    </location>
</feature>
<keyword evidence="8" id="KW-0539">Nucleus</keyword>
<keyword evidence="4" id="KW-0805">Transcription regulation</keyword>
<evidence type="ECO:0000256" key="4">
    <source>
        <dbReference type="ARBA" id="ARBA00023015"/>
    </source>
</evidence>
<dbReference type="FunFam" id="4.10.280.10:FF:000003">
    <property type="entry name" value="microphthalmia-associated transcription factor isoform X1"/>
    <property type="match status" value="1"/>
</dbReference>
<dbReference type="AlphaFoldDB" id="A0AAN8LV77"/>
<dbReference type="InterPro" id="IPR021802">
    <property type="entry name" value="MiT/TFE_C"/>
</dbReference>
<dbReference type="SMART" id="SM00353">
    <property type="entry name" value="HLH"/>
    <property type="match status" value="1"/>
</dbReference>
<evidence type="ECO:0000256" key="9">
    <source>
        <dbReference type="SAM" id="MobiDB-lite"/>
    </source>
</evidence>
<feature type="domain" description="BHLH" evidence="10">
    <location>
        <begin position="662"/>
        <end position="715"/>
    </location>
</feature>
<dbReference type="GO" id="GO:0046983">
    <property type="term" value="F:protein dimerization activity"/>
    <property type="evidence" value="ECO:0007669"/>
    <property type="project" value="InterPro"/>
</dbReference>
<keyword evidence="6" id="KW-0010">Activator</keyword>
<dbReference type="GO" id="GO:0000978">
    <property type="term" value="F:RNA polymerase II cis-regulatory region sequence-specific DNA binding"/>
    <property type="evidence" value="ECO:0007669"/>
    <property type="project" value="InterPro"/>
</dbReference>
<reference evidence="11 12" key="1">
    <citation type="submission" date="2021-04" db="EMBL/GenBank/DDBJ databases">
        <authorList>
            <person name="De Guttry C."/>
            <person name="Zahm M."/>
            <person name="Klopp C."/>
            <person name="Cabau C."/>
            <person name="Louis A."/>
            <person name="Berthelot C."/>
            <person name="Parey E."/>
            <person name="Roest Crollius H."/>
            <person name="Montfort J."/>
            <person name="Robinson-Rechavi M."/>
            <person name="Bucao C."/>
            <person name="Bouchez O."/>
            <person name="Gislard M."/>
            <person name="Lluch J."/>
            <person name="Milhes M."/>
            <person name="Lampietro C."/>
            <person name="Lopez Roques C."/>
            <person name="Donnadieu C."/>
            <person name="Braasch I."/>
            <person name="Desvignes T."/>
            <person name="Postlethwait J."/>
            <person name="Bobe J."/>
            <person name="Wedekind C."/>
            <person name="Guiguen Y."/>
        </authorList>
    </citation>
    <scope>NUCLEOTIDE SEQUENCE [LARGE SCALE GENOMIC DNA]</scope>
    <source>
        <strain evidence="11">Cs_M1</strain>
        <tissue evidence="11">Blood</tissue>
    </source>
</reference>
<evidence type="ECO:0000313" key="11">
    <source>
        <dbReference type="EMBL" id="KAK6319140.1"/>
    </source>
</evidence>
<feature type="region of interest" description="Disordered" evidence="9">
    <location>
        <begin position="524"/>
        <end position="551"/>
    </location>
</feature>
<evidence type="ECO:0000256" key="1">
    <source>
        <dbReference type="ARBA" id="ARBA00004123"/>
    </source>
</evidence>
<evidence type="ECO:0000313" key="12">
    <source>
        <dbReference type="Proteomes" id="UP001356427"/>
    </source>
</evidence>
<proteinExistence type="inferred from homology"/>
<comment type="similarity">
    <text evidence="3">Belongs to the MiT/TFE family.</text>
</comment>
<dbReference type="Pfam" id="PF00010">
    <property type="entry name" value="HLH"/>
    <property type="match status" value="1"/>
</dbReference>
<feature type="region of interest" description="Disordered" evidence="9">
    <location>
        <begin position="753"/>
        <end position="836"/>
    </location>
</feature>
<sequence length="924" mass="102907">MPKKGNRKRLKFRAGDVCSESVTVADFANADPAVVKSGRVKKAVANAIEKEVKLLCGLEGSQGSVQEVFSSASTLTGDTLESSDDLDPGEDGENEAKQARKKKNKRRKECSECSDGEDYTVDIWLVLASYIRPEDVCTFALICRNAWTVTCTAAFWTRLYRRHYSVDAHLPFRLQPDSIARKRCLRARVIRSLFHLYEPFSSRVSLNPALPESTPTMLLNSKCLLFWVSKVVGTRPDPMWEFNFKFVKPVVRCKGGSATRGLLLPRQYEEVHANPDSGCYLLQVTTLNFIFTSVVMGMTLALFNINVSTDMRHHRVRLVFQDSPPQRGRSRGEQGGTQVVLDPVHSFPEPDSNFVSSDLHSGLRPTLSRVSRDVESSERSTAPSFPAPLSHKELPHSLGLDCSASASARPPLPPRPPAMASRIGLRLQLMRDQLQQEEQRERQLQQNAALQYMQQQRMSAPAPSPAINAPQHYQSMQVPVEVLKVQTHLENPTDYHIRQSQRQQVKEYLSTTYATKQTVHAVTGVVQPSPPPTLAPPGASSSAPPPLHSPRLRTEQLITGNSAPNSPMAMLNIGSSHENEVHEMDEVIDDIISMQSSYDDIQQYIDPVQMSNTLPLSSSHLDVYTGPGMTGQTIAMTSNSCPANLAIKRELTEARAMAKERQKKDNHNLIERRRRFNINDRIKELGGMIPKTNDLDVRWNKGTILRASVEYIKRMQKDMQRTREVENNFKRMEMANKQLWLRIQELEMQARLHGLPSSSPSGMGSGDLMGSYVKQETSPEEKLHQQQAQHQHQAQAQGQQHLPHPQSHHLQPQQGQPMQLPPLPPHLQPQLPLQYPAVGSSQPFDFAQSLDLCDGVPGFPEGLSGLGELGGLGTQGRRGELGFLMMDEPLSPLGGDPLLSAMSPEASVDSSRRSSFSIEDADIL</sequence>
<feature type="compositionally biased region" description="Low complexity" evidence="9">
    <location>
        <begin position="785"/>
        <end position="818"/>
    </location>
</feature>
<dbReference type="InterPro" id="IPR036638">
    <property type="entry name" value="HLH_DNA-bd_sf"/>
</dbReference>
<feature type="region of interest" description="Disordered" evidence="9">
    <location>
        <begin position="74"/>
        <end position="107"/>
    </location>
</feature>
<dbReference type="Gene3D" id="4.10.280.10">
    <property type="entry name" value="Helix-loop-helix DNA-binding domain"/>
    <property type="match status" value="1"/>
</dbReference>
<feature type="region of interest" description="Disordered" evidence="9">
    <location>
        <begin position="342"/>
        <end position="419"/>
    </location>
</feature>
<dbReference type="GO" id="GO:0000981">
    <property type="term" value="F:DNA-binding transcription factor activity, RNA polymerase II-specific"/>
    <property type="evidence" value="ECO:0007669"/>
    <property type="project" value="TreeGrafter"/>
</dbReference>
<protein>
    <recommendedName>
        <fullName evidence="10">BHLH domain-containing protein</fullName>
    </recommendedName>
</protein>
<evidence type="ECO:0000256" key="2">
    <source>
        <dbReference type="ARBA" id="ARBA00004496"/>
    </source>
</evidence>
<organism evidence="11 12">
    <name type="scientific">Coregonus suidteri</name>
    <dbReference type="NCBI Taxonomy" id="861788"/>
    <lineage>
        <taxon>Eukaryota</taxon>
        <taxon>Metazoa</taxon>
        <taxon>Chordata</taxon>
        <taxon>Craniata</taxon>
        <taxon>Vertebrata</taxon>
        <taxon>Euteleostomi</taxon>
        <taxon>Actinopterygii</taxon>
        <taxon>Neopterygii</taxon>
        <taxon>Teleostei</taxon>
        <taxon>Protacanthopterygii</taxon>
        <taxon>Salmoniformes</taxon>
        <taxon>Salmonidae</taxon>
        <taxon>Coregoninae</taxon>
        <taxon>Coregonus</taxon>
    </lineage>
</organism>
<evidence type="ECO:0000256" key="8">
    <source>
        <dbReference type="ARBA" id="ARBA00023242"/>
    </source>
</evidence>
<dbReference type="PANTHER" id="PTHR45776">
    <property type="entry name" value="MIP04163P"/>
    <property type="match status" value="1"/>
</dbReference>
<feature type="compositionally biased region" description="Low complexity" evidence="9">
    <location>
        <begin position="754"/>
        <end position="771"/>
    </location>
</feature>
<feature type="region of interest" description="Disordered" evidence="9">
    <location>
        <begin position="892"/>
        <end position="924"/>
    </location>
</feature>
<name>A0AAN8LV77_9TELE</name>
<keyword evidence="5" id="KW-0238">DNA-binding</keyword>
<dbReference type="Pfam" id="PF15951">
    <property type="entry name" value="MITF_TFEB_C_3_N"/>
    <property type="match status" value="1"/>
</dbReference>
<dbReference type="InterPro" id="IPR024098">
    <property type="entry name" value="bHLHzip_TFEB"/>
</dbReference>
<dbReference type="GO" id="GO:0005737">
    <property type="term" value="C:cytoplasm"/>
    <property type="evidence" value="ECO:0007669"/>
    <property type="project" value="UniProtKB-SubCell"/>
</dbReference>
<evidence type="ECO:0000256" key="7">
    <source>
        <dbReference type="ARBA" id="ARBA00023163"/>
    </source>
</evidence>